<comment type="caution">
    <text evidence="7">The sequence shown here is derived from an EMBL/GenBank/DDBJ whole genome shotgun (WGS) entry which is preliminary data.</text>
</comment>
<name>A0A109JY63_9HYPH</name>
<evidence type="ECO:0000256" key="3">
    <source>
        <dbReference type="ARBA" id="ARBA00022692"/>
    </source>
</evidence>
<feature type="transmembrane region" description="Helical" evidence="6">
    <location>
        <begin position="233"/>
        <end position="256"/>
    </location>
</feature>
<evidence type="ECO:0000256" key="6">
    <source>
        <dbReference type="SAM" id="Phobius"/>
    </source>
</evidence>
<keyword evidence="8" id="KW-1185">Reference proteome</keyword>
<feature type="transmembrane region" description="Helical" evidence="6">
    <location>
        <begin position="176"/>
        <end position="197"/>
    </location>
</feature>
<keyword evidence="4 6" id="KW-1133">Transmembrane helix</keyword>
<evidence type="ECO:0000313" key="8">
    <source>
        <dbReference type="Proteomes" id="UP000068164"/>
    </source>
</evidence>
<evidence type="ECO:0000256" key="1">
    <source>
        <dbReference type="ARBA" id="ARBA00004651"/>
    </source>
</evidence>
<dbReference type="EMBL" id="LNCD01000031">
    <property type="protein sequence ID" value="KWV57226.1"/>
    <property type="molecule type" value="Genomic_DNA"/>
</dbReference>
<dbReference type="NCBIfam" id="TIGR00374">
    <property type="entry name" value="flippase-like domain"/>
    <property type="match status" value="1"/>
</dbReference>
<feature type="transmembrane region" description="Helical" evidence="6">
    <location>
        <begin position="63"/>
        <end position="83"/>
    </location>
</feature>
<dbReference type="GO" id="GO:0005886">
    <property type="term" value="C:plasma membrane"/>
    <property type="evidence" value="ECO:0007669"/>
    <property type="project" value="UniProtKB-SubCell"/>
</dbReference>
<dbReference type="AlphaFoldDB" id="A0A109JY63"/>
<evidence type="ECO:0000313" key="7">
    <source>
        <dbReference type="EMBL" id="KWV57226.1"/>
    </source>
</evidence>
<feature type="transmembrane region" description="Helical" evidence="6">
    <location>
        <begin position="268"/>
        <end position="288"/>
    </location>
</feature>
<proteinExistence type="predicted"/>
<sequence length="340" mass="36162">MLAKAKGHLAGSDDLLLKPEQSSARVIIGWFAGALIFASVMGLLLHFADIAELLAVLKAASPLWIAAAVSCQLGTYACAAAVWQMVTRRAGFQLRLAELLKLAVMELFANQAIPTGGLSGSLLVARGLVRRRIPSSIAITALLVAALSYYAAYLLMAGLAFALLWSTGDLSDTWEWLSIMFAAIVILITVCLVAVTVTKGRWIPRSVLRTPLMARLAKALAQVRTDIASDPKVLGPTIFFQLAIFVLDATTLWFSVRSLGASIGPTPAFLAFVLASVVATVSPIPLGLGSFEGGCVAVLHLLGVGIEVALAATLIFRGMSFWMPMFPGMWLTHREAQADP</sequence>
<feature type="transmembrane region" description="Helical" evidence="6">
    <location>
        <begin position="137"/>
        <end position="164"/>
    </location>
</feature>
<dbReference type="Proteomes" id="UP000068164">
    <property type="component" value="Unassembled WGS sequence"/>
</dbReference>
<gene>
    <name evidence="7" type="ORF">AS026_31350</name>
</gene>
<reference evidence="7 8" key="1">
    <citation type="submission" date="2015-11" db="EMBL/GenBank/DDBJ databases">
        <title>Draft Genome Sequence of the Strain BR 10423 (Rhizobium sp.) isolated from nodules of Mimosa pudica.</title>
        <authorList>
            <person name="Barauna A.C."/>
            <person name="Zilli J.E."/>
            <person name="Simoes-Araujo J.L."/>
            <person name="Reis V.M."/>
            <person name="James E.K."/>
            <person name="Reis F.B.Jr."/>
            <person name="Rouws L.F."/>
            <person name="Passos S.R."/>
            <person name="Gois S.R."/>
        </authorList>
    </citation>
    <scope>NUCLEOTIDE SEQUENCE [LARGE SCALE GENOMIC DNA]</scope>
    <source>
        <strain evidence="7 8">BR10423</strain>
    </source>
</reference>
<evidence type="ECO:0000256" key="2">
    <source>
        <dbReference type="ARBA" id="ARBA00022475"/>
    </source>
</evidence>
<protein>
    <recommendedName>
        <fullName evidence="9">Lysylphosphatidylglycerol synthetase</fullName>
    </recommendedName>
</protein>
<keyword evidence="3 6" id="KW-0812">Transmembrane</keyword>
<feature type="transmembrane region" description="Helical" evidence="6">
    <location>
        <begin position="295"/>
        <end position="316"/>
    </location>
</feature>
<keyword evidence="2" id="KW-1003">Cell membrane</keyword>
<dbReference type="Pfam" id="PF03706">
    <property type="entry name" value="LPG_synthase_TM"/>
    <property type="match status" value="1"/>
</dbReference>
<accession>A0A109JY63</accession>
<dbReference type="PANTHER" id="PTHR39087:SF2">
    <property type="entry name" value="UPF0104 MEMBRANE PROTEIN MJ1595"/>
    <property type="match status" value="1"/>
</dbReference>
<keyword evidence="5 6" id="KW-0472">Membrane</keyword>
<evidence type="ECO:0000256" key="4">
    <source>
        <dbReference type="ARBA" id="ARBA00022989"/>
    </source>
</evidence>
<comment type="subcellular location">
    <subcellularLocation>
        <location evidence="1">Cell membrane</location>
        <topology evidence="1">Multi-pass membrane protein</topology>
    </subcellularLocation>
</comment>
<feature type="transmembrane region" description="Helical" evidence="6">
    <location>
        <begin position="27"/>
        <end position="51"/>
    </location>
</feature>
<organism evidence="7 8">
    <name type="scientific">Rhizobium altiplani</name>
    <dbReference type="NCBI Taxonomy" id="1864509"/>
    <lineage>
        <taxon>Bacteria</taxon>
        <taxon>Pseudomonadati</taxon>
        <taxon>Pseudomonadota</taxon>
        <taxon>Alphaproteobacteria</taxon>
        <taxon>Hyphomicrobiales</taxon>
        <taxon>Rhizobiaceae</taxon>
        <taxon>Rhizobium/Agrobacterium group</taxon>
        <taxon>Rhizobium</taxon>
    </lineage>
</organism>
<evidence type="ECO:0008006" key="9">
    <source>
        <dbReference type="Google" id="ProtNLM"/>
    </source>
</evidence>
<evidence type="ECO:0000256" key="5">
    <source>
        <dbReference type="ARBA" id="ARBA00023136"/>
    </source>
</evidence>
<dbReference type="InterPro" id="IPR022791">
    <property type="entry name" value="L-PG_synthase/AglD"/>
</dbReference>
<dbReference type="PANTHER" id="PTHR39087">
    <property type="entry name" value="UPF0104 MEMBRANE PROTEIN MJ1595"/>
    <property type="match status" value="1"/>
</dbReference>